<dbReference type="GO" id="GO:0033503">
    <property type="term" value="C:HULC complex"/>
    <property type="evidence" value="ECO:0007669"/>
    <property type="project" value="TreeGrafter"/>
</dbReference>
<evidence type="ECO:0000256" key="12">
    <source>
        <dbReference type="ARBA" id="ARBA00023242"/>
    </source>
</evidence>
<keyword evidence="8 15" id="KW-0833">Ubl conjugation pathway</keyword>
<organism evidence="19 20">
    <name type="scientific">Botrytis galanthina</name>
    <dbReference type="NCBI Taxonomy" id="278940"/>
    <lineage>
        <taxon>Eukaryota</taxon>
        <taxon>Fungi</taxon>
        <taxon>Dikarya</taxon>
        <taxon>Ascomycota</taxon>
        <taxon>Pezizomycotina</taxon>
        <taxon>Leotiomycetes</taxon>
        <taxon>Helotiales</taxon>
        <taxon>Sclerotiniaceae</taxon>
        <taxon>Botrytis</taxon>
    </lineage>
</organism>
<dbReference type="SUPFAM" id="SSF57850">
    <property type="entry name" value="RING/U-box"/>
    <property type="match status" value="1"/>
</dbReference>
<keyword evidence="11 15" id="KW-0175">Coiled coil</keyword>
<dbReference type="PROSITE" id="PS50089">
    <property type="entry name" value="ZF_RING_2"/>
    <property type="match status" value="1"/>
</dbReference>
<accession>A0A4S8QPA9</accession>
<dbReference type="AlphaFoldDB" id="A0A4S8QPA9"/>
<evidence type="ECO:0000256" key="10">
    <source>
        <dbReference type="ARBA" id="ARBA00022853"/>
    </source>
</evidence>
<dbReference type="InterPro" id="IPR058643">
    <property type="entry name" value="BRE1-like_CC"/>
</dbReference>
<dbReference type="Pfam" id="PF13920">
    <property type="entry name" value="zf-C3HC4_3"/>
    <property type="match status" value="1"/>
</dbReference>
<evidence type="ECO:0000256" key="15">
    <source>
        <dbReference type="RuleBase" id="RU365038"/>
    </source>
</evidence>
<comment type="catalytic activity">
    <reaction evidence="1 15">
        <text>S-ubiquitinyl-[E2 ubiquitin-conjugating enzyme]-L-cysteine + [acceptor protein]-L-lysine = [E2 ubiquitin-conjugating enzyme]-L-cysteine + N(6)-ubiquitinyl-[acceptor protein]-L-lysine.</text>
        <dbReference type="EC" id="2.3.2.27"/>
    </reaction>
</comment>
<feature type="coiled-coil region" evidence="16">
    <location>
        <begin position="192"/>
        <end position="240"/>
    </location>
</feature>
<evidence type="ECO:0000256" key="14">
    <source>
        <dbReference type="PROSITE-ProRule" id="PRU00175"/>
    </source>
</evidence>
<dbReference type="GO" id="GO:0006325">
    <property type="term" value="P:chromatin organization"/>
    <property type="evidence" value="ECO:0007669"/>
    <property type="project" value="UniProtKB-KW"/>
</dbReference>
<name>A0A4S8QPA9_9HELO</name>
<comment type="caution">
    <text evidence="19">The sequence shown here is derived from an EMBL/GenBank/DDBJ whole genome shotgun (WGS) entry which is preliminary data.</text>
</comment>
<evidence type="ECO:0000256" key="1">
    <source>
        <dbReference type="ARBA" id="ARBA00000900"/>
    </source>
</evidence>
<feature type="coiled-coil region" evidence="16">
    <location>
        <begin position="66"/>
        <end position="93"/>
    </location>
</feature>
<keyword evidence="9 15" id="KW-0862">Zinc</keyword>
<evidence type="ECO:0000256" key="3">
    <source>
        <dbReference type="ARBA" id="ARBA00004906"/>
    </source>
</evidence>
<keyword evidence="6 15" id="KW-0479">Metal-binding</keyword>
<feature type="coiled-coil region" evidence="16">
    <location>
        <begin position="269"/>
        <end position="401"/>
    </location>
</feature>
<dbReference type="PROSITE" id="PS00518">
    <property type="entry name" value="ZF_RING_1"/>
    <property type="match status" value="1"/>
</dbReference>
<proteinExistence type="inferred from homology"/>
<evidence type="ECO:0000256" key="17">
    <source>
        <dbReference type="SAM" id="MobiDB-lite"/>
    </source>
</evidence>
<evidence type="ECO:0000256" key="9">
    <source>
        <dbReference type="ARBA" id="ARBA00022833"/>
    </source>
</evidence>
<keyword evidence="5 15" id="KW-0808">Transferase</keyword>
<dbReference type="GO" id="GO:0016567">
    <property type="term" value="P:protein ubiquitination"/>
    <property type="evidence" value="ECO:0007669"/>
    <property type="project" value="UniProtKB-UniRule"/>
</dbReference>
<evidence type="ECO:0000256" key="8">
    <source>
        <dbReference type="ARBA" id="ARBA00022786"/>
    </source>
</evidence>
<comment type="pathway">
    <text evidence="3 15">Protein modification; protein ubiquitination.</text>
</comment>
<evidence type="ECO:0000259" key="18">
    <source>
        <dbReference type="PROSITE" id="PS50089"/>
    </source>
</evidence>
<dbReference type="GO" id="GO:0008270">
    <property type="term" value="F:zinc ion binding"/>
    <property type="evidence" value="ECO:0007669"/>
    <property type="project" value="UniProtKB-KW"/>
</dbReference>
<dbReference type="OrthoDB" id="654191at2759"/>
<evidence type="ECO:0000256" key="16">
    <source>
        <dbReference type="SAM" id="Coils"/>
    </source>
</evidence>
<dbReference type="EC" id="2.3.2.27" evidence="15"/>
<sequence length="726" mass="82134">MTPTVAASAPSLPSFIKMEDRKRAAGQSTDDLAPPTKRQATNGAGKASADSENTAPWSEDIEKYQKDAIYRQMLEYKREKATLESQLKTIQKKSTDHDDHLRIIDAWWTQLLEEVTLLAENDIPNAEKPEIPFSTSLQFHGIKAFSDHLASKGREIKSKLHKIFTAVAAAHGKPSTDLQDLQAKVTKMLASQKEYLVTVDRLRNEKEELNELLELASLRYVKAEKRLDRLRSDTVRKEEAKALFHSTANGAKVENGVDTEMTNGITEDKEANQSAYKEAQAVVEKQKEQLEAMAAENKSLTEQITAASIKQAPSDNDYAQTELFKQFRIQHEDVIKRINHLEATNIQLREEAEKLQAERTAYRIQIENEAETATGELESQLQRLDADLTRIRSTRDELLADISVRKAKQEQDDAGIEHLKELVGAKDDRITSLELEVERLRQIAEQSCQPTPGPETDSLNLEELRVKYDLLQQGYDSINKELPALQSAYKRVQALTSKKVMDFTALEEKVSVLVAEKSKADQKYFAARKDMDIRLQEVRTLKSQNAKSSEIISQLKDVETSDRNLLSNLEKQLSDMRQSNASILAENKKLEASSREATSKCESLKNQAAELTHLLKSKDSANSGTKQKIHAVELENEQLRVRCEQVQKDRDTWKQKSLSNQSGEEEMLRTLALCTVCRANFKNTVLKTCGHLFCNSCVDDRISNRMRKCPNCAKPFDKLDVMTAHM</sequence>
<keyword evidence="7 14" id="KW-0863">Zinc-finger</keyword>
<dbReference type="UniPathway" id="UPA00143"/>
<evidence type="ECO:0000256" key="13">
    <source>
        <dbReference type="ARBA" id="ARBA00059679"/>
    </source>
</evidence>
<dbReference type="SMART" id="SM00184">
    <property type="entry name" value="RING"/>
    <property type="match status" value="1"/>
</dbReference>
<dbReference type="Pfam" id="PF08647">
    <property type="entry name" value="BRE1"/>
    <property type="match status" value="1"/>
</dbReference>
<dbReference type="Pfam" id="PF26095">
    <property type="entry name" value="CC_Bre1"/>
    <property type="match status" value="1"/>
</dbReference>
<evidence type="ECO:0000256" key="7">
    <source>
        <dbReference type="ARBA" id="ARBA00022771"/>
    </source>
</evidence>
<dbReference type="PANTHER" id="PTHR23163:SF0">
    <property type="entry name" value="E3 UBIQUITIN-PROTEIN LIGASE BRE1"/>
    <property type="match status" value="1"/>
</dbReference>
<feature type="region of interest" description="Disordered" evidence="17">
    <location>
        <begin position="1"/>
        <end position="58"/>
    </location>
</feature>
<comment type="subcellular location">
    <subcellularLocation>
        <location evidence="2 15">Nucleus</location>
    </subcellularLocation>
</comment>
<dbReference type="EMBL" id="PQXL01000363">
    <property type="protein sequence ID" value="THV46738.1"/>
    <property type="molecule type" value="Genomic_DNA"/>
</dbReference>
<dbReference type="Gene3D" id="3.30.40.10">
    <property type="entry name" value="Zinc/RING finger domain, C3HC4 (zinc finger)"/>
    <property type="match status" value="1"/>
</dbReference>
<evidence type="ECO:0000313" key="20">
    <source>
        <dbReference type="Proteomes" id="UP000308671"/>
    </source>
</evidence>
<evidence type="ECO:0000256" key="6">
    <source>
        <dbReference type="ARBA" id="ARBA00022723"/>
    </source>
</evidence>
<dbReference type="InterPro" id="IPR013956">
    <property type="entry name" value="E3_ubiquit_lig_Bre1"/>
</dbReference>
<keyword evidence="20" id="KW-1185">Reference proteome</keyword>
<comment type="function">
    <text evidence="13">E3 ubiquitin-protein ligase that mediates monoubiquitination of histone H2B to form H2BK123ub1. H2BK123ub1 gives a specific tag for epigenetic transcriptional activation and is also a prerequisite for H3K4me and H3K79me formation.</text>
</comment>
<dbReference type="CDD" id="cd16499">
    <property type="entry name" value="RING-HC_Bre1-like"/>
    <property type="match status" value="1"/>
</dbReference>
<dbReference type="InterPro" id="IPR013083">
    <property type="entry name" value="Znf_RING/FYVE/PHD"/>
</dbReference>
<feature type="coiled-coil region" evidence="16">
    <location>
        <begin position="566"/>
        <end position="656"/>
    </location>
</feature>
<evidence type="ECO:0000256" key="4">
    <source>
        <dbReference type="ARBA" id="ARBA00005555"/>
    </source>
</evidence>
<keyword evidence="12 15" id="KW-0539">Nucleus</keyword>
<evidence type="ECO:0000256" key="2">
    <source>
        <dbReference type="ARBA" id="ARBA00004123"/>
    </source>
</evidence>
<protein>
    <recommendedName>
        <fullName evidence="15">E3 ubiquitin protein ligase</fullName>
        <ecNumber evidence="15">2.3.2.27</ecNumber>
    </recommendedName>
</protein>
<gene>
    <name evidence="19" type="ORF">BGAL_0363g00050</name>
</gene>
<dbReference type="InterPro" id="IPR001841">
    <property type="entry name" value="Znf_RING"/>
</dbReference>
<comment type="similarity">
    <text evidence="4 15">Belongs to the BRE1 family.</text>
</comment>
<evidence type="ECO:0000313" key="19">
    <source>
        <dbReference type="EMBL" id="THV46738.1"/>
    </source>
</evidence>
<dbReference type="InterPro" id="IPR017907">
    <property type="entry name" value="Znf_RING_CS"/>
</dbReference>
<dbReference type="GO" id="GO:0061630">
    <property type="term" value="F:ubiquitin protein ligase activity"/>
    <property type="evidence" value="ECO:0007669"/>
    <property type="project" value="UniProtKB-EC"/>
</dbReference>
<evidence type="ECO:0000256" key="11">
    <source>
        <dbReference type="ARBA" id="ARBA00023054"/>
    </source>
</evidence>
<dbReference type="PANTHER" id="PTHR23163">
    <property type="entry name" value="RING FINGER PROTEIN-RELATED"/>
    <property type="match status" value="1"/>
</dbReference>
<feature type="domain" description="RING-type" evidence="18">
    <location>
        <begin position="674"/>
        <end position="712"/>
    </location>
</feature>
<dbReference type="Proteomes" id="UP000308671">
    <property type="component" value="Unassembled WGS sequence"/>
</dbReference>
<dbReference type="GO" id="GO:0005634">
    <property type="term" value="C:nucleus"/>
    <property type="evidence" value="ECO:0007669"/>
    <property type="project" value="UniProtKB-SubCell"/>
</dbReference>
<keyword evidence="10 15" id="KW-0156">Chromatin regulator</keyword>
<evidence type="ECO:0000256" key="5">
    <source>
        <dbReference type="ARBA" id="ARBA00022679"/>
    </source>
</evidence>
<reference evidence="19 20" key="1">
    <citation type="submission" date="2017-12" db="EMBL/GenBank/DDBJ databases">
        <title>Comparative genomics of Botrytis spp.</title>
        <authorList>
            <person name="Valero-Jimenez C.A."/>
            <person name="Tapia P."/>
            <person name="Veloso J."/>
            <person name="Silva-Moreno E."/>
            <person name="Staats M."/>
            <person name="Valdes J.H."/>
            <person name="Van Kan J.A.L."/>
        </authorList>
    </citation>
    <scope>NUCLEOTIDE SEQUENCE [LARGE SCALE GENOMIC DNA]</scope>
    <source>
        <strain evidence="19 20">MUCL435</strain>
    </source>
</reference>